<dbReference type="GO" id="GO:0008168">
    <property type="term" value="F:methyltransferase activity"/>
    <property type="evidence" value="ECO:0007669"/>
    <property type="project" value="UniProtKB-KW"/>
</dbReference>
<dbReference type="Proteomes" id="UP000182624">
    <property type="component" value="Unassembled WGS sequence"/>
</dbReference>
<dbReference type="Gene3D" id="3.40.50.150">
    <property type="entry name" value="Vaccinia Virus protein VP39"/>
    <property type="match status" value="1"/>
</dbReference>
<feature type="coiled-coil region" evidence="1">
    <location>
        <begin position="378"/>
        <end position="438"/>
    </location>
</feature>
<organism evidence="2 3">
    <name type="scientific">Butyrivibrio proteoclasticus</name>
    <dbReference type="NCBI Taxonomy" id="43305"/>
    <lineage>
        <taxon>Bacteria</taxon>
        <taxon>Bacillati</taxon>
        <taxon>Bacillota</taxon>
        <taxon>Clostridia</taxon>
        <taxon>Lachnospirales</taxon>
        <taxon>Lachnospiraceae</taxon>
        <taxon>Butyrivibrio</taxon>
    </lineage>
</organism>
<evidence type="ECO:0000313" key="2">
    <source>
        <dbReference type="EMBL" id="SFP37978.1"/>
    </source>
</evidence>
<dbReference type="SUPFAM" id="SSF53335">
    <property type="entry name" value="S-adenosyl-L-methionine-dependent methyltransferases"/>
    <property type="match status" value="1"/>
</dbReference>
<dbReference type="AlphaFoldDB" id="A0A1I5PV50"/>
<dbReference type="RefSeq" id="WP_074882941.1">
    <property type="nucleotide sequence ID" value="NZ_FOXO01000001.1"/>
</dbReference>
<dbReference type="EMBL" id="FOXO01000001">
    <property type="protein sequence ID" value="SFP37978.1"/>
    <property type="molecule type" value="Genomic_DNA"/>
</dbReference>
<dbReference type="InterPro" id="IPR029063">
    <property type="entry name" value="SAM-dependent_MTases_sf"/>
</dbReference>
<dbReference type="GO" id="GO:0032259">
    <property type="term" value="P:methylation"/>
    <property type="evidence" value="ECO:0007669"/>
    <property type="project" value="UniProtKB-KW"/>
</dbReference>
<accession>A0A1I5PV50</accession>
<keyword evidence="2" id="KW-0489">Methyltransferase</keyword>
<protein>
    <submittedName>
        <fullName evidence="2">Methyltransferase domain-containing protein</fullName>
    </submittedName>
</protein>
<gene>
    <name evidence="2" type="ORF">SAMN04487928_101162</name>
</gene>
<keyword evidence="2" id="KW-0808">Transferase</keyword>
<keyword evidence="1" id="KW-0175">Coiled coil</keyword>
<reference evidence="3" key="1">
    <citation type="submission" date="2016-10" db="EMBL/GenBank/DDBJ databases">
        <authorList>
            <person name="Varghese N."/>
            <person name="Submissions S."/>
        </authorList>
    </citation>
    <scope>NUCLEOTIDE SEQUENCE [LARGE SCALE GENOMIC DNA]</scope>
    <source>
        <strain evidence="3">P18</strain>
    </source>
</reference>
<sequence length="512" mass="59259">MSKYNFEMDLSETTSTGIIVKKLKRGMTVLEFGCSFGRMTRYMKEALDCTVYIVEYDSEAYESAIKYAKDGICGDIQKYEWTTKFQDIKFDAIIFADVLEHLSEPVKVLKAAGNMLAEDGKVLISIPNITHNDIILKSYMDRVDYTSVGLMDDTHVHFWGLENLEDFAKNSDLYIETVEATYEKTGLTEQFRGAEINAPQLFLNILNERKTGEIYQFIITMQKTPVDTTEDNYHLKKPYVYSHIYLDRGQGFNERDIIPIKALLSNNGAYYVNYRLENTKDLRCLRFDPVEFQGCLLKYLNVRQGTKVLTLQYLNCIDFGKEVLLKGNDPQVIISIEGNEEPITIDAEFILRGEEYVDSLEERASELRKLVDDYSSCLNDKENIINDLKNQIDTNLAEHKNEKDVLRYKFEQEKIAYCATAEKEAQNLRKQLDEKIILLGSYQALADSKDTYIVNLDKVIAEKDAIINEKNRLINVFEQAVEHYRRFPGVRLLRFGKRVLRGLKRRIKALVQ</sequence>
<evidence type="ECO:0000256" key="1">
    <source>
        <dbReference type="SAM" id="Coils"/>
    </source>
</evidence>
<dbReference type="CDD" id="cd02440">
    <property type="entry name" value="AdoMet_MTases"/>
    <property type="match status" value="1"/>
</dbReference>
<dbReference type="PANTHER" id="PTHR43861">
    <property type="entry name" value="TRANS-ACONITATE 2-METHYLTRANSFERASE-RELATED"/>
    <property type="match status" value="1"/>
</dbReference>
<keyword evidence="3" id="KW-1185">Reference proteome</keyword>
<dbReference type="Pfam" id="PF13489">
    <property type="entry name" value="Methyltransf_23"/>
    <property type="match status" value="1"/>
</dbReference>
<evidence type="ECO:0000313" key="3">
    <source>
        <dbReference type="Proteomes" id="UP000182624"/>
    </source>
</evidence>
<name>A0A1I5PV50_9FIRM</name>
<proteinExistence type="predicted"/>
<dbReference type="OrthoDB" id="9771846at2"/>